<keyword evidence="2 14" id="KW-1003">Cell membrane</keyword>
<protein>
    <recommendedName>
        <fullName evidence="14">Olfactory receptor</fullName>
    </recommendedName>
</protein>
<evidence type="ECO:0000256" key="4">
    <source>
        <dbReference type="ARBA" id="ARBA00022692"/>
    </source>
</evidence>
<keyword evidence="11" id="KW-0325">Glycoprotein</keyword>
<keyword evidence="6 14" id="KW-1133">Transmembrane helix</keyword>
<dbReference type="InterPro" id="IPR017452">
    <property type="entry name" value="GPCR_Rhodpsn_7TM"/>
</dbReference>
<dbReference type="PROSITE" id="PS00237">
    <property type="entry name" value="G_PROTEIN_RECEP_F1_1"/>
    <property type="match status" value="1"/>
</dbReference>
<dbReference type="InterPro" id="IPR000725">
    <property type="entry name" value="Olfact_rcpt"/>
</dbReference>
<reference evidence="16 17" key="1">
    <citation type="submission" date="2020-02" db="EMBL/GenBank/DDBJ databases">
        <title>Bird 10,000 Genomes (B10K) Project - Family phase.</title>
        <authorList>
            <person name="Zhang G."/>
        </authorList>
    </citation>
    <scope>NUCLEOTIDE SEQUENCE [LARGE SCALE GENOMIC DNA]</scope>
    <source>
        <strain evidence="16">B10K-DU-002-70</strain>
        <tissue evidence="16">Muscle</tissue>
    </source>
</reference>
<evidence type="ECO:0000259" key="15">
    <source>
        <dbReference type="PROSITE" id="PS50262"/>
    </source>
</evidence>
<feature type="non-terminal residue" evidence="16">
    <location>
        <position position="324"/>
    </location>
</feature>
<dbReference type="InterPro" id="IPR050939">
    <property type="entry name" value="Olfactory_GPCR1"/>
</dbReference>
<evidence type="ECO:0000256" key="6">
    <source>
        <dbReference type="ARBA" id="ARBA00022989"/>
    </source>
</evidence>
<feature type="transmembrane region" description="Helical" evidence="14">
    <location>
        <begin position="276"/>
        <end position="295"/>
    </location>
</feature>
<dbReference type="GO" id="GO:0004930">
    <property type="term" value="F:G protein-coupled receptor activity"/>
    <property type="evidence" value="ECO:0007669"/>
    <property type="project" value="UniProtKB-KW"/>
</dbReference>
<dbReference type="InterPro" id="IPR000276">
    <property type="entry name" value="GPCR_Rhodpsn"/>
</dbReference>
<keyword evidence="4 13" id="KW-0812">Transmembrane</keyword>
<comment type="similarity">
    <text evidence="13">Belongs to the G-protein coupled receptor 1 family.</text>
</comment>
<evidence type="ECO:0000256" key="14">
    <source>
        <dbReference type="RuleBase" id="RU363047"/>
    </source>
</evidence>
<proteinExistence type="inferred from homology"/>
<evidence type="ECO:0000256" key="11">
    <source>
        <dbReference type="ARBA" id="ARBA00023180"/>
    </source>
</evidence>
<feature type="transmembrane region" description="Helical" evidence="14">
    <location>
        <begin position="143"/>
        <end position="166"/>
    </location>
</feature>
<dbReference type="FunFam" id="1.20.1070.10:FF:000010">
    <property type="entry name" value="Olfactory receptor"/>
    <property type="match status" value="1"/>
</dbReference>
<comment type="subcellular location">
    <subcellularLocation>
        <location evidence="1 14">Cell membrane</location>
        <topology evidence="1 14">Multi-pass membrane protein</topology>
    </subcellularLocation>
</comment>
<evidence type="ECO:0000256" key="3">
    <source>
        <dbReference type="ARBA" id="ARBA00022606"/>
    </source>
</evidence>
<evidence type="ECO:0000256" key="9">
    <source>
        <dbReference type="ARBA" id="ARBA00023157"/>
    </source>
</evidence>
<evidence type="ECO:0000256" key="2">
    <source>
        <dbReference type="ARBA" id="ARBA00022475"/>
    </source>
</evidence>
<dbReference type="AlphaFoldDB" id="A0A7L4HU99"/>
<keyword evidence="7 13" id="KW-0297">G-protein coupled receptor</keyword>
<dbReference type="GO" id="GO:0005886">
    <property type="term" value="C:plasma membrane"/>
    <property type="evidence" value="ECO:0007669"/>
    <property type="project" value="UniProtKB-SubCell"/>
</dbReference>
<dbReference type="EMBL" id="VZTL01032314">
    <property type="protein sequence ID" value="NXX56807.1"/>
    <property type="molecule type" value="Genomic_DNA"/>
</dbReference>
<dbReference type="PRINTS" id="PR00245">
    <property type="entry name" value="OLFACTORYR"/>
</dbReference>
<dbReference type="SUPFAM" id="SSF81321">
    <property type="entry name" value="Family A G protein-coupled receptor-like"/>
    <property type="match status" value="1"/>
</dbReference>
<keyword evidence="12 13" id="KW-0807">Transducer</keyword>
<evidence type="ECO:0000256" key="12">
    <source>
        <dbReference type="ARBA" id="ARBA00023224"/>
    </source>
</evidence>
<keyword evidence="9" id="KW-1015">Disulfide bond</keyword>
<dbReference type="PROSITE" id="PS50262">
    <property type="entry name" value="G_PROTEIN_RECEP_F1_2"/>
    <property type="match status" value="1"/>
</dbReference>
<evidence type="ECO:0000256" key="10">
    <source>
        <dbReference type="ARBA" id="ARBA00023170"/>
    </source>
</evidence>
<evidence type="ECO:0000256" key="13">
    <source>
        <dbReference type="RuleBase" id="RU000688"/>
    </source>
</evidence>
<keyword evidence="5 14" id="KW-0552">Olfaction</keyword>
<dbReference type="Pfam" id="PF13853">
    <property type="entry name" value="7tm_4"/>
    <property type="match status" value="1"/>
</dbReference>
<evidence type="ECO:0000256" key="7">
    <source>
        <dbReference type="ARBA" id="ARBA00023040"/>
    </source>
</evidence>
<dbReference type="OrthoDB" id="5967130at2759"/>
<dbReference type="CDD" id="cd15911">
    <property type="entry name" value="7tmA_OR11A-like"/>
    <property type="match status" value="1"/>
</dbReference>
<keyword evidence="10 13" id="KW-0675">Receptor</keyword>
<name>A0A7L4HU99_SCOUM</name>
<feature type="domain" description="G-protein coupled receptors family 1 profile" evidence="15">
    <location>
        <begin position="44"/>
        <end position="293"/>
    </location>
</feature>
<keyword evidence="8 14" id="KW-0472">Membrane</keyword>
<evidence type="ECO:0000256" key="5">
    <source>
        <dbReference type="ARBA" id="ARBA00022725"/>
    </source>
</evidence>
<keyword evidence="17" id="KW-1185">Reference proteome</keyword>
<comment type="caution">
    <text evidence="16">The sequence shown here is derived from an EMBL/GenBank/DDBJ whole genome shotgun (WGS) entry which is preliminary data.</text>
</comment>
<feature type="transmembrane region" description="Helical" evidence="14">
    <location>
        <begin position="244"/>
        <end position="264"/>
    </location>
</feature>
<accession>A0A7L4HU99</accession>
<evidence type="ECO:0000256" key="8">
    <source>
        <dbReference type="ARBA" id="ARBA00023136"/>
    </source>
</evidence>
<organism evidence="16 17">
    <name type="scientific">Scopus umbretta</name>
    <name type="common">Hammerkop</name>
    <dbReference type="NCBI Taxonomy" id="33581"/>
    <lineage>
        <taxon>Eukaryota</taxon>
        <taxon>Metazoa</taxon>
        <taxon>Chordata</taxon>
        <taxon>Craniata</taxon>
        <taxon>Vertebrata</taxon>
        <taxon>Euteleostomi</taxon>
        <taxon>Archelosauria</taxon>
        <taxon>Archosauria</taxon>
        <taxon>Dinosauria</taxon>
        <taxon>Saurischia</taxon>
        <taxon>Theropoda</taxon>
        <taxon>Coelurosauria</taxon>
        <taxon>Aves</taxon>
        <taxon>Neognathae</taxon>
        <taxon>Neoaves</taxon>
        <taxon>Aequornithes</taxon>
        <taxon>Pelecaniformes</taxon>
        <taxon>Scopidae</taxon>
        <taxon>Scopus</taxon>
    </lineage>
</organism>
<dbReference type="PANTHER" id="PTHR24242">
    <property type="entry name" value="G-PROTEIN COUPLED RECEPTOR"/>
    <property type="match status" value="1"/>
</dbReference>
<dbReference type="PRINTS" id="PR00237">
    <property type="entry name" value="GPCRRHODOPSN"/>
</dbReference>
<feature type="non-terminal residue" evidence="16">
    <location>
        <position position="1"/>
    </location>
</feature>
<feature type="transmembrane region" description="Helical" evidence="14">
    <location>
        <begin position="29"/>
        <end position="54"/>
    </location>
</feature>
<feature type="transmembrane region" description="Helical" evidence="14">
    <location>
        <begin position="104"/>
        <end position="123"/>
    </location>
</feature>
<dbReference type="Proteomes" id="UP000539032">
    <property type="component" value="Unassembled WGS sequence"/>
</dbReference>
<dbReference type="Gene3D" id="1.20.1070.10">
    <property type="entry name" value="Rhodopsin 7-helix transmembrane proteins"/>
    <property type="match status" value="1"/>
</dbReference>
<sequence>MAEGERDNGTSSMDFVLLGICDVPTLQNLLFLFLLMTYSVTMVGNILVVVVVVADQHLHTPMYFFLGNLSSLEICYSSTILPRLLASFLTGESSISAHGCMAQFYFFASFATTECYLLAAMSYDRYLAICQPLLYASLMTWKVSLHLAAASWLWGSLLLVVVTVFLSQLQFCGPKVIDHFFCEFTPLLELSCSNTGMFTLIGFIFAFLDLIFPFLFTLASYICIIAAILRIPSSMSRQKAFSTCSSHLTVVTVFYGTLFAVYMLPRTAPLRQLNKVFSFFYTVLTPLVNPLIYSLRNKEVRDAISKVLRKAVACTHSFLGDTDK</sequence>
<evidence type="ECO:0000313" key="16">
    <source>
        <dbReference type="EMBL" id="NXX56807.1"/>
    </source>
</evidence>
<evidence type="ECO:0000313" key="17">
    <source>
        <dbReference type="Proteomes" id="UP000539032"/>
    </source>
</evidence>
<dbReference type="PANTHER" id="PTHR24242:SF359">
    <property type="entry name" value="ODORANT RECEPTOR-RELATED"/>
    <property type="match status" value="1"/>
</dbReference>
<evidence type="ECO:0000256" key="1">
    <source>
        <dbReference type="ARBA" id="ARBA00004651"/>
    </source>
</evidence>
<keyword evidence="3 14" id="KW-0716">Sensory transduction</keyword>
<dbReference type="GO" id="GO:0004984">
    <property type="term" value="F:olfactory receptor activity"/>
    <property type="evidence" value="ECO:0007669"/>
    <property type="project" value="InterPro"/>
</dbReference>
<gene>
    <name evidence="16" type="ORF">SCOUMB_R11153</name>
</gene>